<dbReference type="GO" id="GO:0005524">
    <property type="term" value="F:ATP binding"/>
    <property type="evidence" value="ECO:0007669"/>
    <property type="project" value="UniProtKB-UniRule"/>
</dbReference>
<dbReference type="CDD" id="cd02037">
    <property type="entry name" value="Mrp_NBP35"/>
    <property type="match status" value="1"/>
</dbReference>
<comment type="function">
    <text evidence="6">Binds and transfers iron-sulfur (Fe-S) clusters to target apoproteins. Can hydrolyze ATP.</text>
</comment>
<keyword evidence="2 6" id="KW-0547">Nucleotide-binding</keyword>
<dbReference type="GO" id="GO:0016887">
    <property type="term" value="F:ATP hydrolysis activity"/>
    <property type="evidence" value="ECO:0007669"/>
    <property type="project" value="UniProtKB-UniRule"/>
</dbReference>
<dbReference type="GO" id="GO:0005829">
    <property type="term" value="C:cytosol"/>
    <property type="evidence" value="ECO:0007669"/>
    <property type="project" value="TreeGrafter"/>
</dbReference>
<reference evidence="7" key="1">
    <citation type="journal article" date="2020" name="mSystems">
        <title>Genome- and Community-Level Interaction Insights into Carbon Utilization and Element Cycling Functions of Hydrothermarchaeota in Hydrothermal Sediment.</title>
        <authorList>
            <person name="Zhou Z."/>
            <person name="Liu Y."/>
            <person name="Xu W."/>
            <person name="Pan J."/>
            <person name="Luo Z.H."/>
            <person name="Li M."/>
        </authorList>
    </citation>
    <scope>NUCLEOTIDE SEQUENCE [LARGE SCALE GENOMIC DNA]</scope>
    <source>
        <strain evidence="7">SpSt-769</strain>
    </source>
</reference>
<evidence type="ECO:0000256" key="4">
    <source>
        <dbReference type="ARBA" id="ARBA00023004"/>
    </source>
</evidence>
<proteinExistence type="inferred from homology"/>
<evidence type="ECO:0000256" key="2">
    <source>
        <dbReference type="ARBA" id="ARBA00022741"/>
    </source>
</evidence>
<dbReference type="GO" id="GO:0140663">
    <property type="term" value="F:ATP-dependent FeS chaperone activity"/>
    <property type="evidence" value="ECO:0007669"/>
    <property type="project" value="InterPro"/>
</dbReference>
<keyword evidence="3 6" id="KW-0067">ATP-binding</keyword>
<comment type="similarity">
    <text evidence="6">Belongs to the Mrp/NBP35 ATP-binding proteins family.</text>
</comment>
<organism evidence="7">
    <name type="scientific">Desulfomonile tiedjei</name>
    <dbReference type="NCBI Taxonomy" id="2358"/>
    <lineage>
        <taxon>Bacteria</taxon>
        <taxon>Pseudomonadati</taxon>
        <taxon>Thermodesulfobacteriota</taxon>
        <taxon>Desulfomonilia</taxon>
        <taxon>Desulfomonilales</taxon>
        <taxon>Desulfomonilaceae</taxon>
        <taxon>Desulfomonile</taxon>
    </lineage>
</organism>
<comment type="subunit">
    <text evidence="6">Homodimer.</text>
</comment>
<dbReference type="GO" id="GO:0051536">
    <property type="term" value="F:iron-sulfur cluster binding"/>
    <property type="evidence" value="ECO:0007669"/>
    <property type="project" value="UniProtKB-UniRule"/>
</dbReference>
<dbReference type="EMBL" id="DTGT01000185">
    <property type="protein sequence ID" value="HGH60828.1"/>
    <property type="molecule type" value="Genomic_DNA"/>
</dbReference>
<keyword evidence="1 6" id="KW-0479">Metal-binding</keyword>
<dbReference type="AlphaFoldDB" id="A0A7C4ARI3"/>
<keyword evidence="4 6" id="KW-0408">Iron</keyword>
<dbReference type="Gene3D" id="3.40.50.300">
    <property type="entry name" value="P-loop containing nucleotide triphosphate hydrolases"/>
    <property type="match status" value="1"/>
</dbReference>
<dbReference type="Pfam" id="PF10609">
    <property type="entry name" value="ParA"/>
    <property type="match status" value="1"/>
</dbReference>
<sequence>MSDASGCEKNTTCGQCDSAGTCDAAIQQRHAEEQLKAKLQSIKHRLAVMSGKGGVGKTTVAVNLAVALAKMGLKVGVLDGDVHGPNIPRMLGVDKDGLQMGPNGLLPVTARDGVKVMSMAFILQSDDTPVAWRGPMKHSLFQQFLSEVDWGPLDYLVVDLPPGTGDEPLSIAQLLGEPLWTIIVTTPQDVALLDSRKSVVFGKTLNMNVLGIIENMSGLMCPHCGGKIDLFKTGGGERSAKELGVPFLGSIPIDPSVVIGGDAGVPIMYDHAESRSAEVFKRMAEDIHKKVQNSHKA</sequence>
<dbReference type="InterPro" id="IPR027417">
    <property type="entry name" value="P-loop_NTPase"/>
</dbReference>
<dbReference type="InterPro" id="IPR033756">
    <property type="entry name" value="YlxH/NBP35"/>
</dbReference>
<dbReference type="PROSITE" id="PS01215">
    <property type="entry name" value="MRP"/>
    <property type="match status" value="1"/>
</dbReference>
<keyword evidence="5 6" id="KW-0411">Iron-sulfur</keyword>
<protein>
    <recommendedName>
        <fullName evidence="6">Iron-sulfur cluster carrier protein</fullName>
    </recommendedName>
</protein>
<dbReference type="PANTHER" id="PTHR23264">
    <property type="entry name" value="NUCLEOTIDE-BINDING PROTEIN NBP35 YEAST -RELATED"/>
    <property type="match status" value="1"/>
</dbReference>
<evidence type="ECO:0000256" key="1">
    <source>
        <dbReference type="ARBA" id="ARBA00022723"/>
    </source>
</evidence>
<dbReference type="SUPFAM" id="SSF52540">
    <property type="entry name" value="P-loop containing nucleoside triphosphate hydrolases"/>
    <property type="match status" value="1"/>
</dbReference>
<dbReference type="PANTHER" id="PTHR23264:SF19">
    <property type="entry name" value="CYTOSOLIC FE-S CLUSTER ASSEMBLY FACTOR NUBP2"/>
    <property type="match status" value="1"/>
</dbReference>
<dbReference type="GO" id="GO:0046872">
    <property type="term" value="F:metal ion binding"/>
    <property type="evidence" value="ECO:0007669"/>
    <property type="project" value="UniProtKB-KW"/>
</dbReference>
<keyword evidence="6" id="KW-0378">Hydrolase</keyword>
<accession>A0A7C4ARI3</accession>
<evidence type="ECO:0000313" key="7">
    <source>
        <dbReference type="EMBL" id="HGH60828.1"/>
    </source>
</evidence>
<name>A0A7C4ARI3_9BACT</name>
<dbReference type="GO" id="GO:0016226">
    <property type="term" value="P:iron-sulfur cluster assembly"/>
    <property type="evidence" value="ECO:0007669"/>
    <property type="project" value="InterPro"/>
</dbReference>
<evidence type="ECO:0000256" key="5">
    <source>
        <dbReference type="ARBA" id="ARBA00023014"/>
    </source>
</evidence>
<evidence type="ECO:0000256" key="3">
    <source>
        <dbReference type="ARBA" id="ARBA00022840"/>
    </source>
</evidence>
<comment type="caution">
    <text evidence="7">The sequence shown here is derived from an EMBL/GenBank/DDBJ whole genome shotgun (WGS) entry which is preliminary data.</text>
</comment>
<feature type="binding site" evidence="6">
    <location>
        <begin position="51"/>
        <end position="58"/>
    </location>
    <ligand>
        <name>ATP</name>
        <dbReference type="ChEBI" id="CHEBI:30616"/>
    </ligand>
</feature>
<dbReference type="HAMAP" id="MF_02040">
    <property type="entry name" value="Mrp_NBP35"/>
    <property type="match status" value="1"/>
</dbReference>
<dbReference type="FunFam" id="3.40.50.300:FF:001119">
    <property type="entry name" value="Iron-sulfur cluster carrier protein"/>
    <property type="match status" value="1"/>
</dbReference>
<evidence type="ECO:0000256" key="6">
    <source>
        <dbReference type="HAMAP-Rule" id="MF_02040"/>
    </source>
</evidence>
<gene>
    <name evidence="7" type="ORF">ENV54_05965</name>
</gene>
<dbReference type="InterPro" id="IPR019591">
    <property type="entry name" value="Mrp/NBP35_ATP-bd"/>
</dbReference>
<dbReference type="InterPro" id="IPR000808">
    <property type="entry name" value="Mrp-like_CS"/>
</dbReference>